<gene>
    <name evidence="2" type="ORF">ABT404_17015</name>
</gene>
<dbReference type="GO" id="GO:0016853">
    <property type="term" value="F:isomerase activity"/>
    <property type="evidence" value="ECO:0007669"/>
    <property type="project" value="UniProtKB-KW"/>
</dbReference>
<comment type="caution">
    <text evidence="2">The sequence shown here is derived from an EMBL/GenBank/DDBJ whole genome shotgun (WGS) entry which is preliminary data.</text>
</comment>
<dbReference type="Proteomes" id="UP001474181">
    <property type="component" value="Unassembled WGS sequence"/>
</dbReference>
<dbReference type="RefSeq" id="WP_350781756.1">
    <property type="nucleotide sequence ID" value="NZ_JBEPEK010000105.1"/>
</dbReference>
<proteinExistence type="predicted"/>
<reference evidence="2 3" key="1">
    <citation type="submission" date="2024-06" db="EMBL/GenBank/DDBJ databases">
        <title>The Natural Products Discovery Center: Release of the First 8490 Sequenced Strains for Exploring Actinobacteria Biosynthetic Diversity.</title>
        <authorList>
            <person name="Kalkreuter E."/>
            <person name="Kautsar S.A."/>
            <person name="Yang D."/>
            <person name="Bader C.D."/>
            <person name="Teijaro C.N."/>
            <person name="Fluegel L."/>
            <person name="Davis C.M."/>
            <person name="Simpson J.R."/>
            <person name="Lauterbach L."/>
            <person name="Steele A.D."/>
            <person name="Gui C."/>
            <person name="Meng S."/>
            <person name="Li G."/>
            <person name="Viehrig K."/>
            <person name="Ye F."/>
            <person name="Su P."/>
            <person name="Kiefer A.F."/>
            <person name="Nichols A."/>
            <person name="Cepeda A.J."/>
            <person name="Yan W."/>
            <person name="Fan B."/>
            <person name="Jiang Y."/>
            <person name="Adhikari A."/>
            <person name="Zheng C.-J."/>
            <person name="Schuster L."/>
            <person name="Cowan T.M."/>
            <person name="Smanski M.J."/>
            <person name="Chevrette M.G."/>
            <person name="De Carvalho L.P.S."/>
            <person name="Shen B."/>
        </authorList>
    </citation>
    <scope>NUCLEOTIDE SEQUENCE [LARGE SCALE GENOMIC DNA]</scope>
    <source>
        <strain evidence="2 3">NPDC000234</strain>
    </source>
</reference>
<dbReference type="EMBL" id="JBEPEK010000105">
    <property type="protein sequence ID" value="MER7181155.1"/>
    <property type="molecule type" value="Genomic_DNA"/>
</dbReference>
<feature type="domain" description="Mycothiol-dependent maleylpyruvate isomerase metal-binding" evidence="1">
    <location>
        <begin position="12"/>
        <end position="102"/>
    </location>
</feature>
<dbReference type="Gene3D" id="1.20.120.450">
    <property type="entry name" value="dinb family like domain"/>
    <property type="match status" value="1"/>
</dbReference>
<dbReference type="InterPro" id="IPR034660">
    <property type="entry name" value="DinB/YfiT-like"/>
</dbReference>
<dbReference type="Pfam" id="PF11716">
    <property type="entry name" value="MDMPI_N"/>
    <property type="match status" value="1"/>
</dbReference>
<keyword evidence="2" id="KW-0413">Isomerase</keyword>
<protein>
    <submittedName>
        <fullName evidence="2">Maleylpyruvate isomerase N-terminal domain-containing protein</fullName>
    </submittedName>
</protein>
<evidence type="ECO:0000313" key="2">
    <source>
        <dbReference type="EMBL" id="MER7181155.1"/>
    </source>
</evidence>
<dbReference type="InterPro" id="IPR024344">
    <property type="entry name" value="MDMPI_metal-binding"/>
</dbReference>
<evidence type="ECO:0000259" key="1">
    <source>
        <dbReference type="Pfam" id="PF11716"/>
    </source>
</evidence>
<organism evidence="2 3">
    <name type="scientific">Streptomyces hyaluromycini</name>
    <dbReference type="NCBI Taxonomy" id="1377993"/>
    <lineage>
        <taxon>Bacteria</taxon>
        <taxon>Bacillati</taxon>
        <taxon>Actinomycetota</taxon>
        <taxon>Actinomycetes</taxon>
        <taxon>Kitasatosporales</taxon>
        <taxon>Streptomycetaceae</taxon>
        <taxon>Streptomyces</taxon>
    </lineage>
</organism>
<evidence type="ECO:0000313" key="3">
    <source>
        <dbReference type="Proteomes" id="UP001474181"/>
    </source>
</evidence>
<sequence>MTLMTVAGMKGFRLATQDLLLVASTLDDVGWNQPSGAEGWRVKDVFSHAGQLISLLVSAVQGTLRYPDPPLGIEQLNEVLVGAAREQTPAATVDFLRVQSELAFPVFDSLQDEPLASSTAQLLDLGVYELHAIPDMFSFDFATHLRFDLLGPRGPLDADVPPMDEDRMEPSVHWLLGGIPKMQPDLHRSLLAPLALVLTGPASTHVVLHRVGDTILVEDPATAPAPAAQVTSSTLDFLAWSTTRIPWREGTEVIGDTSAAAAFLDKLNLI</sequence>
<accession>A0ABV1WWN1</accession>
<name>A0ABV1WWN1_9ACTN</name>
<dbReference type="SUPFAM" id="SSF109854">
    <property type="entry name" value="DinB/YfiT-like putative metalloenzymes"/>
    <property type="match status" value="1"/>
</dbReference>
<keyword evidence="3" id="KW-1185">Reference proteome</keyword>